<feature type="DNA-binding region" description="H-T-H motif" evidence="2">
    <location>
        <begin position="33"/>
        <end position="52"/>
    </location>
</feature>
<protein>
    <submittedName>
        <fullName evidence="4">TetR/AcrR family transcriptional regulator</fullName>
    </submittedName>
</protein>
<dbReference type="Gene3D" id="1.10.357.10">
    <property type="entry name" value="Tetracycline Repressor, domain 2"/>
    <property type="match status" value="1"/>
</dbReference>
<dbReference type="PRINTS" id="PR00455">
    <property type="entry name" value="HTHTETR"/>
</dbReference>
<dbReference type="RefSeq" id="WP_203353148.1">
    <property type="nucleotide sequence ID" value="NZ_CP069127.1"/>
</dbReference>
<evidence type="ECO:0000256" key="2">
    <source>
        <dbReference type="PROSITE-ProRule" id="PRU00335"/>
    </source>
</evidence>
<accession>A0ABX7FL99</accession>
<evidence type="ECO:0000256" key="1">
    <source>
        <dbReference type="ARBA" id="ARBA00023125"/>
    </source>
</evidence>
<dbReference type="InterPro" id="IPR009057">
    <property type="entry name" value="Homeodomain-like_sf"/>
</dbReference>
<dbReference type="InterPro" id="IPR001647">
    <property type="entry name" value="HTH_TetR"/>
</dbReference>
<organism evidence="4 5">
    <name type="scientific">Brevibacillus choshinensis</name>
    <dbReference type="NCBI Taxonomy" id="54911"/>
    <lineage>
        <taxon>Bacteria</taxon>
        <taxon>Bacillati</taxon>
        <taxon>Bacillota</taxon>
        <taxon>Bacilli</taxon>
        <taxon>Bacillales</taxon>
        <taxon>Paenibacillaceae</taxon>
        <taxon>Brevibacillus</taxon>
    </lineage>
</organism>
<dbReference type="Pfam" id="PF00440">
    <property type="entry name" value="TetR_N"/>
    <property type="match status" value="1"/>
</dbReference>
<proteinExistence type="predicted"/>
<dbReference type="PANTHER" id="PTHR43479">
    <property type="entry name" value="ACREF/ENVCD OPERON REPRESSOR-RELATED"/>
    <property type="match status" value="1"/>
</dbReference>
<dbReference type="EMBL" id="CP069127">
    <property type="protein sequence ID" value="QRG66081.1"/>
    <property type="molecule type" value="Genomic_DNA"/>
</dbReference>
<dbReference type="Proteomes" id="UP000596248">
    <property type="component" value="Chromosome"/>
</dbReference>
<dbReference type="PANTHER" id="PTHR43479:SF11">
    <property type="entry name" value="ACREF_ENVCD OPERON REPRESSOR-RELATED"/>
    <property type="match status" value="1"/>
</dbReference>
<gene>
    <name evidence="4" type="ORF">JNE38_21245</name>
</gene>
<keyword evidence="5" id="KW-1185">Reference proteome</keyword>
<reference evidence="4 5" key="1">
    <citation type="submission" date="2021-01" db="EMBL/GenBank/DDBJ databases">
        <title>Identification of strong promoters based on the transcriptome of Brevibacillus choshinensis.</title>
        <authorList>
            <person name="Yao D."/>
            <person name="Zhang K."/>
            <person name="Wu J."/>
        </authorList>
    </citation>
    <scope>NUCLEOTIDE SEQUENCE [LARGE SCALE GENOMIC DNA]</scope>
    <source>
        <strain evidence="4 5">HPD31-SP3</strain>
    </source>
</reference>
<dbReference type="PROSITE" id="PS50977">
    <property type="entry name" value="HTH_TETR_2"/>
    <property type="match status" value="1"/>
</dbReference>
<evidence type="ECO:0000313" key="5">
    <source>
        <dbReference type="Proteomes" id="UP000596248"/>
    </source>
</evidence>
<feature type="domain" description="HTH tetR-type" evidence="3">
    <location>
        <begin position="10"/>
        <end position="70"/>
    </location>
</feature>
<name>A0ABX7FL99_BRECH</name>
<dbReference type="SUPFAM" id="SSF46689">
    <property type="entry name" value="Homeodomain-like"/>
    <property type="match status" value="1"/>
</dbReference>
<evidence type="ECO:0000313" key="4">
    <source>
        <dbReference type="EMBL" id="QRG66081.1"/>
    </source>
</evidence>
<keyword evidence="1 2" id="KW-0238">DNA-binding</keyword>
<dbReference type="InterPro" id="IPR050624">
    <property type="entry name" value="HTH-type_Tx_Regulator"/>
</dbReference>
<evidence type="ECO:0000259" key="3">
    <source>
        <dbReference type="PROSITE" id="PS50977"/>
    </source>
</evidence>
<sequence>MASRQEMRSEETKKAILTAAAELFSQKGFDAVSIREIAKEAGCSHTTLYIYFKDKEALLHELSVGPLQALQKQMENVIADSTLSQDDRLKKVSVLFIEFCLSHRTMYTLFFMVKASRIDVEAEPAEELQILRTKLFDLMKSALLQSLPEEKNEARALAFARIYFYALHGIIGTYTHSEETSEQLMERLAPTFELSVEVVLEGCKQQMEKGAGRK</sequence>